<feature type="region of interest" description="Disordered" evidence="1">
    <location>
        <begin position="107"/>
        <end position="142"/>
    </location>
</feature>
<dbReference type="AlphaFoldDB" id="A0A5B7FSB5"/>
<gene>
    <name evidence="2" type="ORF">E2C01_044490</name>
</gene>
<organism evidence="2 3">
    <name type="scientific">Portunus trituberculatus</name>
    <name type="common">Swimming crab</name>
    <name type="synonym">Neptunus trituberculatus</name>
    <dbReference type="NCBI Taxonomy" id="210409"/>
    <lineage>
        <taxon>Eukaryota</taxon>
        <taxon>Metazoa</taxon>
        <taxon>Ecdysozoa</taxon>
        <taxon>Arthropoda</taxon>
        <taxon>Crustacea</taxon>
        <taxon>Multicrustacea</taxon>
        <taxon>Malacostraca</taxon>
        <taxon>Eumalacostraca</taxon>
        <taxon>Eucarida</taxon>
        <taxon>Decapoda</taxon>
        <taxon>Pleocyemata</taxon>
        <taxon>Brachyura</taxon>
        <taxon>Eubrachyura</taxon>
        <taxon>Portunoidea</taxon>
        <taxon>Portunidae</taxon>
        <taxon>Portuninae</taxon>
        <taxon>Portunus</taxon>
    </lineage>
</organism>
<evidence type="ECO:0000256" key="1">
    <source>
        <dbReference type="SAM" id="MobiDB-lite"/>
    </source>
</evidence>
<feature type="compositionally biased region" description="Gly residues" evidence="1">
    <location>
        <begin position="117"/>
        <end position="142"/>
    </location>
</feature>
<accession>A0A5B7FSB5</accession>
<reference evidence="2 3" key="1">
    <citation type="submission" date="2019-05" db="EMBL/GenBank/DDBJ databases">
        <title>Another draft genome of Portunus trituberculatus and its Hox gene families provides insights of decapod evolution.</title>
        <authorList>
            <person name="Jeong J.-H."/>
            <person name="Song I."/>
            <person name="Kim S."/>
            <person name="Choi T."/>
            <person name="Kim D."/>
            <person name="Ryu S."/>
            <person name="Kim W."/>
        </authorList>
    </citation>
    <scope>NUCLEOTIDE SEQUENCE [LARGE SCALE GENOMIC DNA]</scope>
    <source>
        <tissue evidence="2">Muscle</tissue>
    </source>
</reference>
<dbReference type="Proteomes" id="UP000324222">
    <property type="component" value="Unassembled WGS sequence"/>
</dbReference>
<sequence>MKRHDGYDSNPLVNIYVDSRYGKPVRPKDVRDGERNLITLENNKFLKETCTVMGCGKDAVAEGAEEAEEKQREKRLNFRLGEMKEVEERTKKAAAAAVAAAKTMEERMEEEVEEANEGGGGGGAEKGGGVKSGSGRGGGGGEEAGGENAIFTFLQRHSNAERPHANLDSDIREKSAQFVSLMCRASGDRLGERGMAARGAVVIFVAVMVKWRYCCWIHWCCK</sequence>
<evidence type="ECO:0000313" key="3">
    <source>
        <dbReference type="Proteomes" id="UP000324222"/>
    </source>
</evidence>
<comment type="caution">
    <text evidence="2">The sequence shown here is derived from an EMBL/GenBank/DDBJ whole genome shotgun (WGS) entry which is preliminary data.</text>
</comment>
<evidence type="ECO:0000313" key="2">
    <source>
        <dbReference type="EMBL" id="MPC50660.1"/>
    </source>
</evidence>
<name>A0A5B7FSB5_PORTR</name>
<feature type="compositionally biased region" description="Acidic residues" evidence="1">
    <location>
        <begin position="107"/>
        <end position="116"/>
    </location>
</feature>
<dbReference type="EMBL" id="VSRR010009647">
    <property type="protein sequence ID" value="MPC50660.1"/>
    <property type="molecule type" value="Genomic_DNA"/>
</dbReference>
<protein>
    <submittedName>
        <fullName evidence="2">Uncharacterized protein</fullName>
    </submittedName>
</protein>
<keyword evidence="3" id="KW-1185">Reference proteome</keyword>
<proteinExistence type="predicted"/>